<dbReference type="PANTHER" id="PTHR31425:SF48">
    <property type="entry name" value="MULTIPLE C2 DOMAIN AND TRANSMEMBRANE REGION PROTEIN 10"/>
    <property type="match status" value="1"/>
</dbReference>
<protein>
    <submittedName>
        <fullName evidence="3">Uncharacterized protein</fullName>
    </submittedName>
</protein>
<keyword evidence="2" id="KW-0732">Signal</keyword>
<evidence type="ECO:0000256" key="2">
    <source>
        <dbReference type="SAM" id="SignalP"/>
    </source>
</evidence>
<proteinExistence type="predicted"/>
<dbReference type="PANTHER" id="PTHR31425">
    <property type="entry name" value="PHOSPHORIBOSYLANTHRANILATE TRANSFERASE ISOFORM 1"/>
    <property type="match status" value="1"/>
</dbReference>
<keyword evidence="4" id="KW-1185">Reference proteome</keyword>
<feature type="signal peptide" evidence="2">
    <location>
        <begin position="1"/>
        <end position="22"/>
    </location>
</feature>
<reference evidence="3" key="1">
    <citation type="journal article" date="2023" name="Plant J.">
        <title>The genome of the king protea, Protea cynaroides.</title>
        <authorList>
            <person name="Chang J."/>
            <person name="Duong T.A."/>
            <person name="Schoeman C."/>
            <person name="Ma X."/>
            <person name="Roodt D."/>
            <person name="Barker N."/>
            <person name="Li Z."/>
            <person name="Van de Peer Y."/>
            <person name="Mizrachi E."/>
        </authorList>
    </citation>
    <scope>NUCLEOTIDE SEQUENCE</scope>
    <source>
        <tissue evidence="3">Young leaves</tissue>
    </source>
</reference>
<comment type="caution">
    <text evidence="3">The sequence shown here is derived from an EMBL/GenBank/DDBJ whole genome shotgun (WGS) entry which is preliminary data.</text>
</comment>
<dbReference type="AlphaFoldDB" id="A0A9Q0K3R8"/>
<evidence type="ECO:0000313" key="4">
    <source>
        <dbReference type="Proteomes" id="UP001141806"/>
    </source>
</evidence>
<organism evidence="3 4">
    <name type="scientific">Protea cynaroides</name>
    <dbReference type="NCBI Taxonomy" id="273540"/>
    <lineage>
        <taxon>Eukaryota</taxon>
        <taxon>Viridiplantae</taxon>
        <taxon>Streptophyta</taxon>
        <taxon>Embryophyta</taxon>
        <taxon>Tracheophyta</taxon>
        <taxon>Spermatophyta</taxon>
        <taxon>Magnoliopsida</taxon>
        <taxon>Proteales</taxon>
        <taxon>Proteaceae</taxon>
        <taxon>Protea</taxon>
    </lineage>
</organism>
<dbReference type="OrthoDB" id="965431at2759"/>
<accession>A0A9Q0K3R8</accession>
<gene>
    <name evidence="3" type="ORF">NE237_020770</name>
</gene>
<evidence type="ECO:0000256" key="1">
    <source>
        <dbReference type="SAM" id="MobiDB-lite"/>
    </source>
</evidence>
<feature type="chain" id="PRO_5040183196" evidence="2">
    <location>
        <begin position="23"/>
        <end position="125"/>
    </location>
</feature>
<feature type="region of interest" description="Disordered" evidence="1">
    <location>
        <begin position="105"/>
        <end position="125"/>
    </location>
</feature>
<sequence length="125" mass="13684">MDMQEGVLLDLLLVDAIAIAHAVLDEYDAIATDGSEEDDCSPNLGAFDDYHPQQTKIEVSASLESNASSYPGMKLECSIKSKVYLSPKLWYLRVTIIEAQDIAPGEKGSTMSRFPELSTKAQVEN</sequence>
<evidence type="ECO:0000313" key="3">
    <source>
        <dbReference type="EMBL" id="KAJ4960860.1"/>
    </source>
</evidence>
<dbReference type="InterPro" id="IPR047259">
    <property type="entry name" value="QUIRKY-like"/>
</dbReference>
<name>A0A9Q0K3R8_9MAGN</name>
<dbReference type="Proteomes" id="UP001141806">
    <property type="component" value="Unassembled WGS sequence"/>
</dbReference>
<dbReference type="EMBL" id="JAMYWD010000009">
    <property type="protein sequence ID" value="KAJ4960860.1"/>
    <property type="molecule type" value="Genomic_DNA"/>
</dbReference>